<keyword evidence="3" id="KW-1185">Reference proteome</keyword>
<dbReference type="AlphaFoldDB" id="A0A1G9B6J2"/>
<feature type="transmembrane region" description="Helical" evidence="1">
    <location>
        <begin position="12"/>
        <end position="34"/>
    </location>
</feature>
<proteinExistence type="predicted"/>
<protein>
    <submittedName>
        <fullName evidence="2">Uncharacterized protein</fullName>
    </submittedName>
</protein>
<keyword evidence="1" id="KW-0472">Membrane</keyword>
<evidence type="ECO:0000313" key="2">
    <source>
        <dbReference type="EMBL" id="SDK35089.1"/>
    </source>
</evidence>
<accession>A0A1G9B6J2</accession>
<organism evidence="2 3">
    <name type="scientific">Lacicoccus qingdaonensis</name>
    <dbReference type="NCBI Taxonomy" id="576118"/>
    <lineage>
        <taxon>Bacteria</taxon>
        <taxon>Bacillati</taxon>
        <taxon>Bacillota</taxon>
        <taxon>Bacilli</taxon>
        <taxon>Bacillales</taxon>
        <taxon>Salinicoccaceae</taxon>
        <taxon>Lacicoccus</taxon>
    </lineage>
</organism>
<reference evidence="3" key="1">
    <citation type="submission" date="2016-10" db="EMBL/GenBank/DDBJ databases">
        <authorList>
            <person name="Varghese N."/>
            <person name="Submissions S."/>
        </authorList>
    </citation>
    <scope>NUCLEOTIDE SEQUENCE [LARGE SCALE GENOMIC DNA]</scope>
    <source>
        <strain evidence="3">CGMCC 1.8895</strain>
    </source>
</reference>
<dbReference type="EMBL" id="FNFY01000002">
    <property type="protein sequence ID" value="SDK35089.1"/>
    <property type="molecule type" value="Genomic_DNA"/>
</dbReference>
<evidence type="ECO:0000313" key="3">
    <source>
        <dbReference type="Proteomes" id="UP000199008"/>
    </source>
</evidence>
<gene>
    <name evidence="2" type="ORF">SAMN05216216_102136</name>
</gene>
<evidence type="ECO:0000256" key="1">
    <source>
        <dbReference type="SAM" id="Phobius"/>
    </source>
</evidence>
<dbReference type="RefSeq" id="WP_176754028.1">
    <property type="nucleotide sequence ID" value="NZ_FNFY01000002.1"/>
</dbReference>
<sequence>MLDFIKGLIGLLFKLFIIGLAVLAVGIAIIVFLLKKDVDEIKEFTEQLKRDGLKFNQ</sequence>
<keyword evidence="1" id="KW-0812">Transmembrane</keyword>
<name>A0A1G9B6J2_9BACL</name>
<keyword evidence="1" id="KW-1133">Transmembrane helix</keyword>
<dbReference type="Proteomes" id="UP000199008">
    <property type="component" value="Unassembled WGS sequence"/>
</dbReference>